<dbReference type="EMBL" id="QXLS01000003">
    <property type="protein sequence ID" value="RKA08436.1"/>
    <property type="molecule type" value="Genomic_DNA"/>
</dbReference>
<accession>A0A0B8REL5</accession>
<evidence type="ECO:0000313" key="93">
    <source>
        <dbReference type="Proteomes" id="UP000540117"/>
    </source>
</evidence>
<evidence type="ECO:0000313" key="31">
    <source>
        <dbReference type="EMBL" id="EAG9518149.1"/>
    </source>
</evidence>
<dbReference type="Proteomes" id="UP000272537">
    <property type="component" value="Unassembled WGS sequence"/>
</dbReference>
<evidence type="ECO:0000313" key="21">
    <source>
        <dbReference type="EMBL" id="EAG1893382.1"/>
    </source>
</evidence>
<dbReference type="Proteomes" id="UP000358545">
    <property type="component" value="Unassembled WGS sequence"/>
</dbReference>
<keyword evidence="4 6" id="KW-0233">DNA recombination</keyword>
<dbReference type="Proteomes" id="UP000427828">
    <property type="component" value="Unassembled WGS sequence"/>
</dbReference>
<reference evidence="99 100" key="3">
    <citation type="journal article" date="2018" name="Genome Biol.">
        <title>SKESA: strategic k-mer extension for scrupulous assemblies.</title>
        <authorList>
            <person name="Souvorov A."/>
            <person name="Agarwala R."/>
            <person name="Lipman D.J."/>
        </authorList>
    </citation>
    <scope>NUCLEOTIDE SEQUENCE [LARGE SCALE GENOMIC DNA]</scope>
    <source>
        <strain evidence="47">09CEB371LM</strain>
        <strain evidence="53">2017-325981-023-01</strain>
        <strain evidence="49 102">CFIAFB20100120</strain>
        <strain evidence="48 99">CFIAFB20130012</strain>
        <strain evidence="51">CFIAFB20170037</strain>
        <strain evidence="50 100">CFIAFB20170045</strain>
        <strain evidence="52 101">DMG1500109</strain>
    </source>
</reference>
<dbReference type="EMBL" id="AAANYR010000003">
    <property type="protein sequence ID" value="EAD5786199.1"/>
    <property type="molecule type" value="Genomic_DNA"/>
</dbReference>
<evidence type="ECO:0000256" key="3">
    <source>
        <dbReference type="ARBA" id="ARBA00023125"/>
    </source>
</evidence>
<sequence>MYDYIKGTVTTITPEYIVVEAGQIGYQIITGNPFSFQRLEGTEAQVFLYQHVREDNISLFGFQTTEERYLFKKLLSVSGIGPKSALAIIASGDVVPLISAIESEDDVYLTKFPSVGKKTARQIILDLKGKLADVVASEIVYVAPENDMVAGLSPQLEEAVLALEALGYSTRELKKVIPKLSKEEDLTSDAYIKLALQLMTK</sequence>
<comment type="subcellular location">
    <subcellularLocation>
        <location evidence="6">Cytoplasm</location>
    </subcellularLocation>
</comment>
<evidence type="ECO:0000313" key="62">
    <source>
        <dbReference type="Proteomes" id="UP000339309"/>
    </source>
</evidence>
<dbReference type="SUPFAM" id="SSF46929">
    <property type="entry name" value="DNA helicase RuvA subunit, C-terminal domain"/>
    <property type="match status" value="1"/>
</dbReference>
<evidence type="ECO:0000313" key="96">
    <source>
        <dbReference type="Proteomes" id="UP000548278"/>
    </source>
</evidence>
<comment type="domain">
    <text evidence="6">Has three domains with a flexible linker between the domains II and III and assumes an 'L' shape. Domain III is highly mobile and contacts RuvB.</text>
</comment>
<dbReference type="KEGG" id="lmv:Y193_08040"/>
<gene>
    <name evidence="6 34" type="primary">ruvA</name>
    <name evidence="57" type="synonym">ruva</name>
    <name evidence="20" type="ORF">A8L61_05815</name>
    <name evidence="29" type="ORF">AB917_03415</name>
    <name evidence="8" type="ORF">ABZ57_03890</name>
    <name evidence="56" type="ORF">AJL21_03795</name>
    <name evidence="17" type="ORF">ART25_06560</name>
    <name evidence="9" type="ORF">ARY78_04790</name>
    <name evidence="24" type="ORF">B1N52_06900</name>
    <name evidence="23" type="ORF">B1S26_09295</name>
    <name evidence="25" type="ORF">B5K54_08355</name>
    <name evidence="21" type="ORF">BB997_07195</name>
    <name evidence="40" type="ORF">BCZ19_04745</name>
    <name evidence="22" type="ORF">BCZ21_09045</name>
    <name evidence="27" type="ORF">CA369_08000</name>
    <name evidence="26" type="ORF">CAV64_03805</name>
    <name evidence="30" type="ORF">CW845_06435</name>
    <name evidence="32" type="ORF">D4920_01190</name>
    <name evidence="31" type="ORF">D4B11_00080</name>
    <name evidence="33" type="ORF">D5N24_03160</name>
    <name evidence="35" type="ORF">D7104_08715</name>
    <name evidence="54" type="ORF">DCK61_09280</name>
    <name evidence="28" type="ORF">DCT16_07260</name>
    <name evidence="11" type="ORF">DQ70_07230</name>
    <name evidence="10" type="ORF">DU018_11390</name>
    <name evidence="57" type="ORF">DYZ80_01629</name>
    <name evidence="19" type="ORF">E1W56_04420</name>
    <name evidence="34" type="ORF">E5F58_09035</name>
    <name evidence="16" type="ORF">EX365_06500</name>
    <name evidence="15" type="ORF">EXZ73_00635</name>
    <name evidence="41" type="ORF">F6436_12265</name>
    <name evidence="42" type="ORF">F6515_12210</name>
    <name evidence="36" type="ORF">FA835_00175</name>
    <name evidence="38" type="ORF">FLQ97_09585</name>
    <name evidence="37" type="ORF">FLR03_13160</name>
    <name evidence="39" type="ORF">FNX40_08840</name>
    <name evidence="45" type="ORF">FV747_03665</name>
    <name evidence="46" type="ORF">G3O21_001089</name>
    <name evidence="47" type="ORF">GHH22_02795</name>
    <name evidence="52" type="ORF">GI949_03380</name>
    <name evidence="44" type="ORF">GJW51_06145</name>
    <name evidence="43" type="ORF">GQG13_07650</name>
    <name evidence="48" type="ORF">GYR60_10320</name>
    <name evidence="49" type="ORF">GYS09_05525</name>
    <name evidence="50" type="ORF">GYX23_06635</name>
    <name evidence="51" type="ORF">GYY14_06150</name>
    <name evidence="53" type="ORF">HQN34_002125</name>
    <name evidence="55" type="ORF">HZJ64_07430</name>
    <name evidence="12" type="ORF">KV70_03395</name>
    <name evidence="13" type="ORF">QD52_07520</name>
    <name evidence="14" type="ORF">UI29_07560</name>
    <name evidence="18" type="ORF">Y261_07870</name>
</gene>
<dbReference type="EMBL" id="DAAJFY010000003">
    <property type="protein sequence ID" value="HAC0274958.1"/>
    <property type="molecule type" value="Genomic_DNA"/>
</dbReference>
<evidence type="ECO:0000313" key="54">
    <source>
        <dbReference type="EMBL" id="KAA9449050.1"/>
    </source>
</evidence>
<dbReference type="Gene3D" id="2.40.50.140">
    <property type="entry name" value="Nucleic acid-binding proteins"/>
    <property type="match status" value="1"/>
</dbReference>
<dbReference type="EMBL" id="AABAYG010000004">
    <property type="protein sequence ID" value="EAG2245593.1"/>
    <property type="molecule type" value="Genomic_DNA"/>
</dbReference>
<evidence type="ECO:0000313" key="32">
    <source>
        <dbReference type="EMBL" id="EAH2280675.1"/>
    </source>
</evidence>
<evidence type="ECO:0000313" key="64">
    <source>
        <dbReference type="Proteomes" id="UP000345329"/>
    </source>
</evidence>
<dbReference type="GO" id="GO:0016787">
    <property type="term" value="F:hydrolase activity"/>
    <property type="evidence" value="ECO:0007669"/>
    <property type="project" value="UniProtKB-KW"/>
</dbReference>
<evidence type="ECO:0000313" key="99">
    <source>
        <dbReference type="Proteomes" id="UP000840197"/>
    </source>
</evidence>
<keyword evidence="56" id="KW-0067">ATP-binding</keyword>
<dbReference type="EMBL" id="AABEMN010000001">
    <property type="protein sequence ID" value="EAG9518149.1"/>
    <property type="molecule type" value="Genomic_DNA"/>
</dbReference>
<evidence type="ECO:0000313" key="10">
    <source>
        <dbReference type="EMBL" id="EAC6548956.1"/>
    </source>
</evidence>
<evidence type="ECO:0000313" key="52">
    <source>
        <dbReference type="EMBL" id="HAC1754003.1"/>
    </source>
</evidence>
<dbReference type="EMBL" id="AAAIXK010000002">
    <property type="protein sequence ID" value="EAC5549748.1"/>
    <property type="molecule type" value="Genomic_DNA"/>
</dbReference>
<dbReference type="Proteomes" id="UP000546397">
    <property type="component" value="Unassembled WGS sequence"/>
</dbReference>
<comment type="caution">
    <text evidence="6">Lacks conserved residue(s) required for the propagation of feature annotation.</text>
</comment>
<evidence type="ECO:0000313" key="81">
    <source>
        <dbReference type="Proteomes" id="UP000467347"/>
    </source>
</evidence>
<evidence type="ECO:0000313" key="101">
    <source>
        <dbReference type="Proteomes" id="UP000843775"/>
    </source>
</evidence>
<evidence type="ECO:0000313" key="17">
    <source>
        <dbReference type="EMBL" id="EAE1338561.1"/>
    </source>
</evidence>
<dbReference type="InterPro" id="IPR011114">
    <property type="entry name" value="RuvA_C"/>
</dbReference>
<dbReference type="Proteomes" id="UP000533021">
    <property type="component" value="Unassembled WGS sequence"/>
</dbReference>
<evidence type="ECO:0000313" key="29">
    <source>
        <dbReference type="EMBL" id="EAG6989631.1"/>
    </source>
</evidence>
<dbReference type="AlphaFoldDB" id="A0A0B8REL5"/>
<evidence type="ECO:0000313" key="44">
    <source>
        <dbReference type="EMBL" id="EDN9836239.1"/>
    </source>
</evidence>
<evidence type="ECO:0000313" key="60">
    <source>
        <dbReference type="Proteomes" id="UP000336166"/>
    </source>
</evidence>
<dbReference type="Proteomes" id="UP000852906">
    <property type="component" value="Unassembled WGS sequence"/>
</dbReference>
<dbReference type="Proteomes" id="UP000460224">
    <property type="component" value="Unassembled WGS sequence"/>
</dbReference>
<dbReference type="GO" id="GO:0048476">
    <property type="term" value="C:Holliday junction resolvase complex"/>
    <property type="evidence" value="ECO:0007669"/>
    <property type="project" value="UniProtKB-UniRule"/>
</dbReference>
<dbReference type="Gene3D" id="1.10.8.10">
    <property type="entry name" value="DNA helicase RuvA subunit, C-terminal domain"/>
    <property type="match status" value="1"/>
</dbReference>
<dbReference type="GO" id="GO:0009379">
    <property type="term" value="C:Holliday junction helicase complex"/>
    <property type="evidence" value="ECO:0007669"/>
    <property type="project" value="InterPro"/>
</dbReference>
<dbReference type="EMBL" id="AACJYH010000006">
    <property type="protein sequence ID" value="EAK8897787.1"/>
    <property type="molecule type" value="Genomic_DNA"/>
</dbReference>
<dbReference type="EMBL" id="AABFVG010000001">
    <property type="protein sequence ID" value="EAH2280675.1"/>
    <property type="molecule type" value="Genomic_DNA"/>
</dbReference>
<dbReference type="EMBL" id="AABATR010000003">
    <property type="protein sequence ID" value="EAG1893382.1"/>
    <property type="molecule type" value="Genomic_DNA"/>
</dbReference>
<dbReference type="EMBL" id="AAASLB010000002">
    <property type="protein sequence ID" value="EAE4941283.1"/>
    <property type="molecule type" value="Genomic_DNA"/>
</dbReference>
<evidence type="ECO:0000313" key="65">
    <source>
        <dbReference type="Proteomes" id="UP000350032"/>
    </source>
</evidence>
<evidence type="ECO:0000313" key="18">
    <source>
        <dbReference type="EMBL" id="EAE2354258.1"/>
    </source>
</evidence>
<evidence type="ECO:0000313" key="79">
    <source>
        <dbReference type="Proteomes" id="UP000455569"/>
    </source>
</evidence>
<dbReference type="EMBL" id="AABDGJ010000002">
    <property type="protein sequence ID" value="EAG6989631.1"/>
    <property type="molecule type" value="Genomic_DNA"/>
</dbReference>
<dbReference type="GO" id="GO:0006281">
    <property type="term" value="P:DNA repair"/>
    <property type="evidence" value="ECO:0007669"/>
    <property type="project" value="UniProtKB-UniRule"/>
</dbReference>
<dbReference type="EMBL" id="AABGHY010000002">
    <property type="protein sequence ID" value="EAH3293385.1"/>
    <property type="molecule type" value="Genomic_DNA"/>
</dbReference>
<dbReference type="EMBL" id="AABAGT010000007">
    <property type="protein sequence ID" value="EAG0866797.1"/>
    <property type="molecule type" value="Genomic_DNA"/>
</dbReference>
<dbReference type="Proteomes" id="UP000489121">
    <property type="component" value="Unassembled WGS sequence"/>
</dbReference>
<evidence type="ECO:0000313" key="11">
    <source>
        <dbReference type="EMBL" id="EAC7480471.1"/>
    </source>
</evidence>
<proteinExistence type="inferred from homology"/>
<evidence type="ECO:0000313" key="83">
    <source>
        <dbReference type="Proteomes" id="UP000478682"/>
    </source>
</evidence>
<reference evidence="48" key="9">
    <citation type="submission" date="2020-01" db="EMBL/GenBank/DDBJ databases">
        <authorList>
            <consortium name="NCBI Pathogen Detection Project"/>
        </authorList>
    </citation>
    <scope>NUCLEOTIDE SEQUENCE</scope>
    <source>
        <strain evidence="47">09CEB371LM</strain>
        <strain evidence="53">2017-325981-023-01</strain>
        <strain evidence="49">CFIAFB20100120</strain>
        <strain evidence="48">CFIAFB20130012</strain>
        <strain evidence="51">CFIAFB20170037</strain>
        <strain evidence="50">CFIAFB20170045</strain>
        <strain evidence="52">DMG1500109</strain>
    </source>
</reference>
<dbReference type="Proteomes" id="UP000364988">
    <property type="component" value="Unassembled WGS sequence"/>
</dbReference>
<dbReference type="Proteomes" id="UP000528151">
    <property type="component" value="Unassembled WGS sequence"/>
</dbReference>
<dbReference type="Proteomes" id="UP000478682">
    <property type="component" value="Unassembled WGS sequence"/>
</dbReference>
<evidence type="ECO:0000313" key="98">
    <source>
        <dbReference type="Proteomes" id="UP000566721"/>
    </source>
</evidence>
<evidence type="ECO:0000313" key="24">
    <source>
        <dbReference type="EMBL" id="EAG2514884.1"/>
    </source>
</evidence>
<dbReference type="Proteomes" id="UP000423131">
    <property type="component" value="Unassembled WGS sequence"/>
</dbReference>
<evidence type="ECO:0000313" key="43">
    <source>
        <dbReference type="EMBL" id="EDN7714992.1"/>
    </source>
</evidence>
<protein>
    <recommendedName>
        <fullName evidence="6">Holliday junction branch migration complex subunit RuvA</fullName>
    </recommendedName>
</protein>
<evidence type="ECO:0000313" key="28">
    <source>
        <dbReference type="EMBL" id="EAG6169179.1"/>
    </source>
</evidence>
<evidence type="ECO:0000313" key="69">
    <source>
        <dbReference type="Proteomes" id="UP000365297"/>
    </source>
</evidence>
<keyword evidence="56" id="KW-0547">Nucleotide-binding</keyword>
<evidence type="ECO:0000313" key="50">
    <source>
        <dbReference type="EMBL" id="HAC0012678.1"/>
    </source>
</evidence>
<reference evidence="34 89" key="6">
    <citation type="submission" date="2019-04" db="EMBL/GenBank/DDBJ databases">
        <authorList>
            <consortium name="GenomeTrakr: Next Generation Sequencing Network for Food Pathogen Tracability"/>
        </authorList>
    </citation>
    <scope>NUCLEOTIDE SEQUENCE [LARGE SCALE GENOMIC DNA]</scope>
    <source>
        <strain evidence="25 97">10B02965A-1</strain>
        <strain evidence="11 70">CFSAN008042</strain>
        <strain evidence="27 90">CFSAN063727</strain>
        <strain evidence="43 79">CFSAN102901</strain>
        <strain evidence="17 72">FDA00006494</strain>
        <strain evidence="9 69">FDA00007096</strain>
        <strain evidence="13 75">FDA00008584</strain>
        <strain evidence="23">FDA00011243</strain>
        <strain evidence="10 59">FDA00013332</strain>
        <strain evidence="16 63">FDA00013853</strain>
        <strain evidence="37 77">FDA00014336</strain>
        <strain evidence="39 73">FDA00014370</strain>
        <strain evidence="38 74">FDA00014392</strain>
        <strain evidence="46">FDA00015054</strain>
        <strain evidence="26 93">FDA1005580-S054-001</strain>
        <strain evidence="84">FDA1090798-S029-001</strain>
        <strain evidence="85">FDA956581-098-004</strain>
        <strain evidence="24 88">FDA960927-006-004</strain>
        <strain evidence="28 98">FLAG-38921</strain>
        <strain evidence="40 78">FLAG-51482A</strain>
        <strain evidence="22 61">FLAG-54356</strain>
        <strain evidence="15 71">FSIS31901579</strain>
        <strain evidence="34 89">LS1344</strain>
        <strain evidence="44 81">OSF101448</strain>
        <strain evidence="14 64">VA-WGS-00405</strain>
    </source>
</reference>
<dbReference type="EMBL" id="AABBZO010000007">
    <property type="protein sequence ID" value="EAG4462224.1"/>
    <property type="molecule type" value="Genomic_DNA"/>
</dbReference>
<evidence type="ECO:0000313" key="102">
    <source>
        <dbReference type="Proteomes" id="UP000844415"/>
    </source>
</evidence>
<evidence type="ECO:0000313" key="58">
    <source>
        <dbReference type="Proteomes" id="UP000272537"/>
    </source>
</evidence>
<feature type="domain" description="Helix-hairpin-helix DNA-binding motif class 1" evidence="7">
    <location>
        <begin position="72"/>
        <end position="91"/>
    </location>
</feature>
<evidence type="ECO:0000313" key="40">
    <source>
        <dbReference type="EMBL" id="ECX6923967.1"/>
    </source>
</evidence>
<dbReference type="Proteomes" id="UP000344343">
    <property type="component" value="Unassembled WGS sequence"/>
</dbReference>
<dbReference type="EMBL" id="AANCRK010000003">
    <property type="protein sequence ID" value="EDN7714992.1"/>
    <property type="molecule type" value="Genomic_DNA"/>
</dbReference>
<dbReference type="EMBL" id="DAAIJL010000004">
    <property type="protein sequence ID" value="HAB8556753.1"/>
    <property type="molecule type" value="Genomic_DNA"/>
</dbReference>
<dbReference type="EMBL" id="AANPAU010000003">
    <property type="protein sequence ID" value="EDP8513687.1"/>
    <property type="molecule type" value="Genomic_DNA"/>
</dbReference>
<dbReference type="Proteomes" id="UP000376505">
    <property type="component" value="Unassembled WGS sequence"/>
</dbReference>
<evidence type="ECO:0000313" key="97">
    <source>
        <dbReference type="Proteomes" id="UP000549379"/>
    </source>
</evidence>
<dbReference type="Proteomes" id="UP000544530">
    <property type="component" value="Unassembled WGS sequence"/>
</dbReference>
<evidence type="ECO:0000313" key="87">
    <source>
        <dbReference type="Proteomes" id="UP000522199"/>
    </source>
</evidence>
<evidence type="ECO:0000313" key="37">
    <source>
        <dbReference type="EMBL" id="ECB9474630.1"/>
    </source>
</evidence>
<dbReference type="InterPro" id="IPR036267">
    <property type="entry name" value="RuvA_C_sf"/>
</dbReference>
<evidence type="ECO:0000313" key="13">
    <source>
        <dbReference type="EMBL" id="EAD1184918.1"/>
    </source>
</evidence>
<dbReference type="EMBL" id="AABBYJ010000002">
    <property type="protein sequence ID" value="EAG4330365.1"/>
    <property type="molecule type" value="Genomic_DNA"/>
</dbReference>
<evidence type="ECO:0000313" key="9">
    <source>
        <dbReference type="EMBL" id="EAC5549748.1"/>
    </source>
</evidence>
<dbReference type="Proteomes" id="UP000566721">
    <property type="component" value="Unassembled WGS sequence"/>
</dbReference>
<dbReference type="Proteomes" id="UP000455569">
    <property type="component" value="Unassembled WGS sequence"/>
</dbReference>
<dbReference type="Proteomes" id="UP000389283">
    <property type="component" value="Unassembled WGS sequence"/>
</dbReference>
<comment type="function">
    <text evidence="6">The RuvA-RuvB-RuvC complex processes Holliday junction (HJ) DNA during genetic recombination and DNA repair, while the RuvA-RuvB complex plays an important role in the rescue of blocked DNA replication forks via replication fork reversal (RFR). RuvA specifically binds to HJ cruciform DNA, conferring on it an open structure. The RuvB hexamer acts as an ATP-dependent pump, pulling dsDNA into and through the RuvAB complex. HJ branch migration allows RuvC to scan DNA until it finds its consensus sequence, where it cleaves and resolves the cruciform DNA.</text>
</comment>
<dbReference type="Proteomes" id="UP000467347">
    <property type="component" value="Unassembled WGS sequence"/>
</dbReference>
<dbReference type="Proteomes" id="UP000840197">
    <property type="component" value="Unassembled WGS sequence"/>
</dbReference>
<dbReference type="EMBL" id="AAANYN010000001">
    <property type="protein sequence ID" value="EAD5772782.1"/>
    <property type="molecule type" value="Genomic_DNA"/>
</dbReference>
<reference evidence="54 80" key="4">
    <citation type="submission" date="2018-04" db="EMBL/GenBank/DDBJ databases">
        <title>Genome Analysis of a Prevalent Clone of Listeria monocytogenes Sequence Type 87 in China.</title>
        <authorList>
            <person name="Wang Y."/>
        </authorList>
    </citation>
    <scope>NUCLEOTIDE SEQUENCE [LARGE SCALE GENOMIC DNA]</scope>
    <source>
        <strain evidence="54 80">ICDC_LM1523</strain>
    </source>
</reference>
<dbReference type="KEGG" id="lmok:CQ02_07860"/>
<dbReference type="EMBL" id="AABBHO010000021">
    <property type="protein sequence ID" value="EAG2997300.1"/>
    <property type="molecule type" value="Genomic_DNA"/>
</dbReference>
<dbReference type="EMBL" id="AALAQH010000002">
    <property type="protein sequence ID" value="ECX6923967.1"/>
    <property type="molecule type" value="Genomic_DNA"/>
</dbReference>
<evidence type="ECO:0000259" key="7">
    <source>
        <dbReference type="SMART" id="SM00278"/>
    </source>
</evidence>
<evidence type="ECO:0000313" key="20">
    <source>
        <dbReference type="EMBL" id="EAG0866797.1"/>
    </source>
</evidence>
<dbReference type="Proteomes" id="UP000398321">
    <property type="component" value="Unassembled WGS sequence"/>
</dbReference>
<dbReference type="EMBL" id="AANDSR010000003">
    <property type="protein sequence ID" value="EDN9836239.1"/>
    <property type="molecule type" value="Genomic_DNA"/>
</dbReference>
<evidence type="ECO:0000256" key="5">
    <source>
        <dbReference type="ARBA" id="ARBA00023204"/>
    </source>
</evidence>
<dbReference type="Gene3D" id="1.10.150.20">
    <property type="entry name" value="5' to 3' exonuclease, C-terminal subdomain"/>
    <property type="match status" value="1"/>
</dbReference>
<evidence type="ECO:0000313" key="95">
    <source>
        <dbReference type="Proteomes" id="UP000546397"/>
    </source>
</evidence>
<evidence type="ECO:0000313" key="48">
    <source>
        <dbReference type="EMBL" id="HAB8398909.1"/>
    </source>
</evidence>
<dbReference type="InterPro" id="IPR010994">
    <property type="entry name" value="RuvA_2-like"/>
</dbReference>
<dbReference type="EMBL" id="AAAIKW010000002">
    <property type="protein sequence ID" value="EAC4551615.1"/>
    <property type="molecule type" value="Genomic_DNA"/>
</dbReference>
<dbReference type="Proteomes" id="UP000337746">
    <property type="component" value="Unassembled WGS sequence"/>
</dbReference>
<dbReference type="EMBL" id="AAAKQF010000002">
    <property type="protein sequence ID" value="EAC9039239.1"/>
    <property type="molecule type" value="Genomic_DNA"/>
</dbReference>
<dbReference type="Pfam" id="PF01330">
    <property type="entry name" value="RuvA_N"/>
    <property type="match status" value="1"/>
</dbReference>
<dbReference type="EMBL" id="AALEDS010000013">
    <property type="protein sequence ID" value="ECY6545107.1"/>
    <property type="molecule type" value="Genomic_DNA"/>
</dbReference>
<evidence type="ECO:0000313" key="38">
    <source>
        <dbReference type="EMBL" id="ECB9513989.1"/>
    </source>
</evidence>
<evidence type="ECO:0000313" key="72">
    <source>
        <dbReference type="Proteomes" id="UP000379076"/>
    </source>
</evidence>
<feature type="domain" description="Helix-hairpin-helix DNA-binding motif class 1" evidence="7">
    <location>
        <begin position="107"/>
        <end position="126"/>
    </location>
</feature>
<dbReference type="GO" id="GO:0006310">
    <property type="term" value="P:DNA recombination"/>
    <property type="evidence" value="ECO:0007669"/>
    <property type="project" value="UniProtKB-UniRule"/>
</dbReference>
<dbReference type="GO" id="GO:0009378">
    <property type="term" value="F:four-way junction helicase activity"/>
    <property type="evidence" value="ECO:0007669"/>
    <property type="project" value="InterPro"/>
</dbReference>
<evidence type="ECO:0000313" key="25">
    <source>
        <dbReference type="EMBL" id="EAG2997300.1"/>
    </source>
</evidence>
<dbReference type="EMBL" id="AANEHK010000002">
    <property type="protein sequence ID" value="EDO0985096.1"/>
    <property type="molecule type" value="Genomic_DNA"/>
</dbReference>
<dbReference type="EMBL" id="AAAREG010000005">
    <property type="protein sequence ID" value="EAE2354258.1"/>
    <property type="molecule type" value="Genomic_DNA"/>
</dbReference>
<evidence type="ECO:0000313" key="89">
    <source>
        <dbReference type="Proteomes" id="UP000527632"/>
    </source>
</evidence>
<dbReference type="EMBL" id="AAALRN010000003">
    <property type="protein sequence ID" value="EAD1184918.1"/>
    <property type="molecule type" value="Genomic_DNA"/>
</dbReference>
<dbReference type="Proteomes" id="UP000840039">
    <property type="component" value="Unassembled WGS sequence"/>
</dbReference>
<dbReference type="EMBL" id="AAHZFY010000020">
    <property type="protein sequence ID" value="ECB9513989.1"/>
    <property type="molecule type" value="Genomic_DNA"/>
</dbReference>
<reference evidence="76 87" key="8">
    <citation type="submission" date="2019-04" db="EMBL/GenBank/DDBJ databases">
        <authorList>
            <consortium name="GenomeTrakr network: Whole genome sequencing for foodborne pathogen traceback"/>
        </authorList>
    </citation>
    <scope>NUCLEOTIDE SEQUENCE [LARGE SCALE GENOMIC DNA]</scope>
    <source>
        <strain evidence="29 96">CFSAN004300</strain>
        <strain evidence="30 87">CFSAN072474</strain>
        <strain evidence="41 68">FLAG-55987</strain>
        <strain evidence="36 76">PHLUSALM00088</strain>
    </source>
</reference>
<evidence type="ECO:0000313" key="90">
    <source>
        <dbReference type="Proteomes" id="UP000528151"/>
    </source>
</evidence>
<evidence type="ECO:0000313" key="51">
    <source>
        <dbReference type="EMBL" id="HAC0274958.1"/>
    </source>
</evidence>
<evidence type="ECO:0000313" key="75">
    <source>
        <dbReference type="Proteomes" id="UP000403352"/>
    </source>
</evidence>
<name>A0A0B8REL5_LISMN</name>
<dbReference type="EMBL" id="AAAQQZ010000003">
    <property type="protein sequence ID" value="EAE1338561.1"/>
    <property type="molecule type" value="Genomic_DNA"/>
</dbReference>
<keyword evidence="34" id="KW-0378">Hydrolase</keyword>
<evidence type="ECO:0000313" key="53">
    <source>
        <dbReference type="EMBL" id="HAJ9593900.1"/>
    </source>
</evidence>
<dbReference type="CDD" id="cd14332">
    <property type="entry name" value="UBA_RuvA_C"/>
    <property type="match status" value="1"/>
</dbReference>
<dbReference type="Proteomes" id="UP000530452">
    <property type="component" value="Unassembled WGS sequence"/>
</dbReference>
<dbReference type="EMBL" id="JACAVN010000003">
    <property type="protein sequence ID" value="NYA01662.1"/>
    <property type="molecule type" value="Genomic_DNA"/>
</dbReference>
<dbReference type="Proteomes" id="UP000549379">
    <property type="component" value="Unassembled WGS sequence"/>
</dbReference>
<comment type="subunit">
    <text evidence="6">Homotetramer. Forms an RuvA(8)-RuvB(12)-Holliday junction (HJ) complex. HJ DNA is sandwiched between 2 RuvA tetramers; dsDNA enters through RuvA and exits via RuvB. An RuvB hexamer assembles on each DNA strand where it exits the tetramer. Each RuvB hexamer is contacted by two RuvA subunits (via domain III) on 2 adjacent RuvB subunits; this complex drives branch migration. In the full resolvosome a probable DNA-RuvA(4)-RuvB(12)-RuvC(2) complex forms which resolves the HJ.</text>
</comment>
<evidence type="ECO:0000313" key="26">
    <source>
        <dbReference type="EMBL" id="EAG4330365.1"/>
    </source>
</evidence>
<evidence type="ECO:0000313" key="80">
    <source>
        <dbReference type="Proteomes" id="UP000460224"/>
    </source>
</evidence>
<evidence type="ECO:0000313" key="49">
    <source>
        <dbReference type="EMBL" id="HAB8556753.1"/>
    </source>
</evidence>
<evidence type="ECO:0000313" key="41">
    <source>
        <dbReference type="EMBL" id="ECY6545107.1"/>
    </source>
</evidence>
<evidence type="ECO:0000313" key="16">
    <source>
        <dbReference type="EMBL" id="EAD5786199.1"/>
    </source>
</evidence>
<dbReference type="SUPFAM" id="SSF47781">
    <property type="entry name" value="RuvA domain 2-like"/>
    <property type="match status" value="1"/>
</dbReference>
<keyword evidence="5 6" id="KW-0234">DNA repair</keyword>
<dbReference type="EMBL" id="AABCVX010000003">
    <property type="protein sequence ID" value="EAG6169179.1"/>
    <property type="molecule type" value="Genomic_DNA"/>
</dbReference>
<evidence type="ECO:0000256" key="4">
    <source>
        <dbReference type="ARBA" id="ARBA00023172"/>
    </source>
</evidence>
<evidence type="ECO:0000313" key="35">
    <source>
        <dbReference type="EMBL" id="EAK8897787.1"/>
    </source>
</evidence>
<evidence type="ECO:0000313" key="103">
    <source>
        <dbReference type="Proteomes" id="UP000852906"/>
    </source>
</evidence>
<dbReference type="Proteomes" id="UP000527632">
    <property type="component" value="Unassembled WGS sequence"/>
</dbReference>
<dbReference type="Proteomes" id="UP000467536">
    <property type="component" value="Unassembled WGS sequence"/>
</dbReference>
<dbReference type="GO" id="GO:0000400">
    <property type="term" value="F:four-way junction DNA binding"/>
    <property type="evidence" value="ECO:0007669"/>
    <property type="project" value="UniProtKB-UniRule"/>
</dbReference>
<dbReference type="InterPro" id="IPR013849">
    <property type="entry name" value="DNA_helicase_Holl-junc_RuvA_I"/>
</dbReference>
<evidence type="ECO:0000313" key="91">
    <source>
        <dbReference type="Proteomes" id="UP000530452"/>
    </source>
</evidence>
<evidence type="ECO:0000313" key="56">
    <source>
        <dbReference type="EMBL" id="OET52417.1"/>
    </source>
</evidence>
<evidence type="ECO:0000313" key="57">
    <source>
        <dbReference type="EMBL" id="RKA08436.1"/>
    </source>
</evidence>
<reference evidence="55 94" key="10">
    <citation type="submission" date="2020-06" db="EMBL/GenBank/DDBJ databases">
        <title>Two Listeria outbreaks in Switzerland in 2018 and 2020.</title>
        <authorList>
            <person name="Stevens M.J.A."/>
            <person name="Bloemberg G."/>
            <person name="Nusch-Inderbinnen M."/>
            <person name="Stephan R."/>
        </authorList>
    </citation>
    <scope>NUCLEOTIDE SEQUENCE [LARGE SCALE GENOMIC DNA]</scope>
    <source>
        <strain evidence="55 94">N18-0707</strain>
    </source>
</reference>
<dbReference type="EMBL" id="AAAJWF010000004">
    <property type="protein sequence ID" value="EAC7480471.1"/>
    <property type="molecule type" value="Genomic_DNA"/>
</dbReference>
<evidence type="ECO:0000313" key="70">
    <source>
        <dbReference type="Proteomes" id="UP000368512"/>
    </source>
</evidence>
<dbReference type="Proteomes" id="UP000548278">
    <property type="component" value="Unassembled WGS sequence"/>
</dbReference>
<dbReference type="Proteomes" id="UP000481141">
    <property type="component" value="Unassembled WGS sequence"/>
</dbReference>
<dbReference type="OMA" id="ECAGVGY"/>
<dbReference type="Proteomes" id="UP000336166">
    <property type="component" value="Unassembled WGS sequence"/>
</dbReference>
<evidence type="ECO:0000313" key="76">
    <source>
        <dbReference type="Proteomes" id="UP000410967"/>
    </source>
</evidence>
<evidence type="ECO:0000313" key="45">
    <source>
        <dbReference type="EMBL" id="EDO0985096.1"/>
    </source>
</evidence>
<dbReference type="NCBIfam" id="TIGR00084">
    <property type="entry name" value="ruvA"/>
    <property type="match status" value="1"/>
</dbReference>
<evidence type="ECO:0000313" key="63">
    <source>
        <dbReference type="Proteomes" id="UP000344343"/>
    </source>
</evidence>
<dbReference type="EMBL" id="DAAIHR010000009">
    <property type="protein sequence ID" value="HAB8398909.1"/>
    <property type="molecule type" value="Genomic_DNA"/>
</dbReference>
<dbReference type="EMBL" id="MJTJ01000006">
    <property type="protein sequence ID" value="OET52417.1"/>
    <property type="molecule type" value="Genomic_DNA"/>
</dbReference>
<dbReference type="EMBL" id="AAHZFN010000018">
    <property type="protein sequence ID" value="ECB9474630.1"/>
    <property type="molecule type" value="Genomic_DNA"/>
</dbReference>
<dbReference type="InterPro" id="IPR012340">
    <property type="entry name" value="NA-bd_OB-fold"/>
</dbReference>
<dbReference type="InterPro" id="IPR000085">
    <property type="entry name" value="RuvA"/>
</dbReference>
<evidence type="ECO:0000313" key="46">
    <source>
        <dbReference type="EMBL" id="EDP8513687.1"/>
    </source>
</evidence>
<dbReference type="EMBL" id="AALGDA010000049">
    <property type="protein sequence ID" value="ECY9783750.1"/>
    <property type="molecule type" value="Genomic_DNA"/>
</dbReference>
<dbReference type="Proteomes" id="UP000350032">
    <property type="component" value="Unassembled WGS sequence"/>
</dbReference>
<dbReference type="Proteomes" id="UP000410967">
    <property type="component" value="Unassembled WGS sequence"/>
</dbReference>
<dbReference type="EMBL" id="DAAJCS010000004">
    <property type="protein sequence ID" value="HAC0012678.1"/>
    <property type="molecule type" value="Genomic_DNA"/>
</dbReference>
<dbReference type="Proteomes" id="UP000354255">
    <property type="component" value="Unassembled WGS sequence"/>
</dbReference>
<evidence type="ECO:0000313" key="74">
    <source>
        <dbReference type="Proteomes" id="UP000398321"/>
    </source>
</evidence>
<evidence type="ECO:0000313" key="94">
    <source>
        <dbReference type="Proteomes" id="UP000544530"/>
    </source>
</evidence>
<evidence type="ECO:0000313" key="84">
    <source>
        <dbReference type="Proteomes" id="UP000478704"/>
    </source>
</evidence>
<dbReference type="EMBL" id="AAAJKI010000031">
    <property type="protein sequence ID" value="EAC6548956.1"/>
    <property type="molecule type" value="Genomic_DNA"/>
</dbReference>
<dbReference type="Proteomes" id="UP000522199">
    <property type="component" value="Unassembled WGS sequence"/>
</dbReference>
<dbReference type="EMBL" id="DAAEEB010000002">
    <property type="protein sequence ID" value="HAA8052075.1"/>
    <property type="molecule type" value="Genomic_DNA"/>
</dbReference>
<evidence type="ECO:0000313" key="88">
    <source>
        <dbReference type="Proteomes" id="UP000525850"/>
    </source>
</evidence>
<dbReference type="Proteomes" id="UP000379076">
    <property type="component" value="Unassembled WGS sequence"/>
</dbReference>
<dbReference type="GO" id="GO:0005737">
    <property type="term" value="C:cytoplasm"/>
    <property type="evidence" value="ECO:0007669"/>
    <property type="project" value="UniProtKB-SubCell"/>
</dbReference>
<dbReference type="Pfam" id="PF14520">
    <property type="entry name" value="HHH_5"/>
    <property type="match status" value="1"/>
</dbReference>
<dbReference type="EMBL" id="AACKDQ010000001">
    <property type="protein sequence ID" value="EAK9315511.1"/>
    <property type="molecule type" value="Genomic_DNA"/>
</dbReference>
<reference evidence="56 103" key="1">
    <citation type="submission" date="2016-09" db="EMBL/GenBank/DDBJ databases">
        <title>100K Listeria isolates.</title>
        <authorList>
            <person name="Chen P."/>
            <person name="Weimer B.C."/>
            <person name="Kong N."/>
            <person name="Huang B."/>
        </authorList>
    </citation>
    <scope>NUCLEOTIDE SEQUENCE [LARGE SCALE GENOMIC DNA]</scope>
    <source>
        <strain evidence="56 103">BCW_2383</strain>
    </source>
</reference>
<dbReference type="SMART" id="SM00278">
    <property type="entry name" value="HhH1"/>
    <property type="match status" value="2"/>
</dbReference>
<dbReference type="Proteomes" id="UP000843503">
    <property type="component" value="Unassembled WGS sequence"/>
</dbReference>
<reference evidence="57 58" key="2">
    <citation type="journal article" date="2018" name="BMC Genomics">
        <title>Genes significantly associated with lineage II food isolates of Listeria monocytogenes.</title>
        <authorList>
            <person name="Pirone-Davies C."/>
            <person name="Chen Y."/>
            <person name="Pightling A."/>
            <person name="Ryan G."/>
            <person name="Wang Y."/>
            <person name="Yao K."/>
            <person name="Hoffmann M."/>
            <person name="Allard M.W."/>
        </authorList>
    </citation>
    <scope>NUCLEOTIDE SEQUENCE [LARGE SCALE GENOMIC DNA]</scope>
    <source>
        <strain evidence="57 58">PNUSAL000550</strain>
    </source>
</reference>
<reference evidence="91 92" key="7">
    <citation type="submission" date="2019-04" db="EMBL/GenBank/DDBJ databases">
        <authorList>
            <person name="Ashton P.M."/>
            <person name="Dallman T."/>
            <person name="Nair S."/>
            <person name="De Pinna E."/>
            <person name="Peters T."/>
            <person name="Grant K."/>
        </authorList>
    </citation>
    <scope>NUCLEOTIDE SEQUENCE [LARGE SCALE GENOMIC DNA]</scope>
    <source>
        <strain evidence="32 92">282333</strain>
        <strain evidence="33 91">282352</strain>
        <strain evidence="31 95">289003</strain>
        <strain evidence="45 82">788324</strain>
        <strain evidence="19">RL15000286</strain>
    </source>
</reference>
<keyword evidence="1 6" id="KW-0963">Cytoplasm</keyword>
<evidence type="ECO:0000313" key="33">
    <source>
        <dbReference type="EMBL" id="EAH3293385.1"/>
    </source>
</evidence>
<dbReference type="SUPFAM" id="SSF50249">
    <property type="entry name" value="Nucleic acid-binding proteins"/>
    <property type="match status" value="1"/>
</dbReference>
<reference evidence="60 62" key="5">
    <citation type="submission" date="2018-06" db="EMBL/GenBank/DDBJ databases">
        <authorList>
            <consortium name="PulseNet: The National Subtyping Network for Foodborne Disease Surveillance"/>
            <person name="Tarr C.L."/>
            <person name="Trees E."/>
            <person name="Katz L.S."/>
            <person name="Carleton-Romer H.A."/>
            <person name="Stroika S."/>
            <person name="Kucerova Z."/>
            <person name="Roache K.F."/>
            <person name="Sabol A.L."/>
            <person name="Besser J."/>
            <person name="Gerner-Smidt P."/>
        </authorList>
    </citation>
    <scope>NUCLEOTIDE SEQUENCE [LARGE SCALE GENOMIC DNA]</scope>
    <source>
        <strain evidence="8 62">2015L-6227</strain>
        <strain evidence="18 60">PNUSAL000134</strain>
        <strain evidence="12 66">PNUSAL000910</strain>
        <strain evidence="20 67">PNUSAL002180</strain>
        <strain evidence="21 83">PNUSAL002298</strain>
        <strain evidence="35 65">PNUSAL004402</strain>
        <strain evidence="42 86">PNUSAL005692</strain>
    </source>
</reference>
<dbReference type="Proteomes" id="UP000339309">
    <property type="component" value="Unassembled WGS sequence"/>
</dbReference>
<dbReference type="Proteomes" id="UP000393182">
    <property type="component" value="Unassembled WGS sequence"/>
</dbReference>
<evidence type="ECO:0000313" key="12">
    <source>
        <dbReference type="EMBL" id="EAC9039239.1"/>
    </source>
</evidence>
<dbReference type="Proteomes" id="UP000365297">
    <property type="component" value="Unassembled WGS sequence"/>
</dbReference>
<dbReference type="EMBL" id="AAAMZD010000003">
    <property type="protein sequence ID" value="EAD3792620.1"/>
    <property type="molecule type" value="Genomic_DNA"/>
</dbReference>
<evidence type="ECO:0000313" key="59">
    <source>
        <dbReference type="Proteomes" id="UP000331186"/>
    </source>
</evidence>
<evidence type="ECO:0000313" key="92">
    <source>
        <dbReference type="Proteomes" id="UP000533021"/>
    </source>
</evidence>
<comment type="similarity">
    <text evidence="6">Belongs to the RuvA family.</text>
</comment>
<dbReference type="EMBL" id="AAIAJJ010000004">
    <property type="protein sequence ID" value="ECC1556903.1"/>
    <property type="molecule type" value="Genomic_DNA"/>
</dbReference>
<comment type="caution">
    <text evidence="34">The sequence shown here is derived from an EMBL/GenBank/DDBJ whole genome shotgun (WGS) entry which is preliminary data.</text>
</comment>
<evidence type="ECO:0000313" key="23">
    <source>
        <dbReference type="EMBL" id="EAG2245593.1"/>
    </source>
</evidence>
<dbReference type="EMBL" id="AABGUK010000003">
    <property type="protein sequence ID" value="EAH4242124.1"/>
    <property type="molecule type" value="Genomic_DNA"/>
</dbReference>
<dbReference type="Proteomes" id="UP000345329">
    <property type="component" value="Unassembled WGS sequence"/>
</dbReference>
<evidence type="ECO:0000313" key="68">
    <source>
        <dbReference type="Proteomes" id="UP000364988"/>
    </source>
</evidence>
<dbReference type="Proteomes" id="UP000842809">
    <property type="component" value="Unassembled WGS sequence"/>
</dbReference>
<dbReference type="EMBL" id="AABAWE010000004">
    <property type="protein sequence ID" value="EAG2087405.1"/>
    <property type="molecule type" value="Genomic_DNA"/>
</dbReference>
<dbReference type="Proteomes" id="UP000331186">
    <property type="component" value="Unassembled WGS sequence"/>
</dbReference>
<evidence type="ECO:0000313" key="27">
    <source>
        <dbReference type="EMBL" id="EAG4462224.1"/>
    </source>
</evidence>
<evidence type="ECO:0000313" key="61">
    <source>
        <dbReference type="Proteomes" id="UP000337746"/>
    </source>
</evidence>
<evidence type="ECO:0000313" key="77">
    <source>
        <dbReference type="Proteomes" id="UP000423131"/>
    </source>
</evidence>
<keyword evidence="56" id="KW-0347">Helicase</keyword>
<evidence type="ECO:0000313" key="67">
    <source>
        <dbReference type="Proteomes" id="UP000358545"/>
    </source>
</evidence>
<organism evidence="34 89">
    <name type="scientific">Listeria monocytogenes</name>
    <dbReference type="NCBI Taxonomy" id="1639"/>
    <lineage>
        <taxon>Bacteria</taxon>
        <taxon>Bacillati</taxon>
        <taxon>Bacillota</taxon>
        <taxon>Bacilli</taxon>
        <taxon>Bacillales</taxon>
        <taxon>Listeriaceae</taxon>
        <taxon>Listeria</taxon>
    </lineage>
</organism>
<dbReference type="SMR" id="A0A0B8REL5"/>
<evidence type="ECO:0000313" key="39">
    <source>
        <dbReference type="EMBL" id="ECC1556903.1"/>
    </source>
</evidence>
<evidence type="ECO:0000313" key="19">
    <source>
        <dbReference type="EMBL" id="EAE4941283.1"/>
    </source>
</evidence>
<evidence type="ECO:0000313" key="82">
    <source>
        <dbReference type="Proteomes" id="UP000467536"/>
    </source>
</evidence>
<dbReference type="HAMAP" id="MF_00031">
    <property type="entry name" value="DNA_HJ_migration_RuvA"/>
    <property type="match status" value="1"/>
</dbReference>
<evidence type="ECO:0000313" key="30">
    <source>
        <dbReference type="EMBL" id="EAG9387119.1"/>
    </source>
</evidence>
<dbReference type="Pfam" id="PF07499">
    <property type="entry name" value="RuvA_C"/>
    <property type="match status" value="1"/>
</dbReference>
<evidence type="ECO:0000313" key="86">
    <source>
        <dbReference type="Proteomes" id="UP000489121"/>
    </source>
</evidence>
<dbReference type="Proteomes" id="UP000843775">
    <property type="component" value="Unassembled WGS sequence"/>
</dbReference>
<feature type="region of interest" description="Domain III" evidence="6">
    <location>
        <begin position="152"/>
        <end position="201"/>
    </location>
</feature>
<dbReference type="Proteomes" id="UP000368512">
    <property type="component" value="Unassembled WGS sequence"/>
</dbReference>
<evidence type="ECO:0000313" key="55">
    <source>
        <dbReference type="EMBL" id="NYA01662.1"/>
    </source>
</evidence>
<dbReference type="Proteomes" id="UP000841146">
    <property type="component" value="Unassembled WGS sequence"/>
</dbReference>
<dbReference type="Proteomes" id="UP000478704">
    <property type="component" value="Unassembled WGS sequence"/>
</dbReference>
<dbReference type="Proteomes" id="UP000540117">
    <property type="component" value="Unassembled WGS sequence"/>
</dbReference>
<dbReference type="Proteomes" id="UP000525850">
    <property type="component" value="Unassembled WGS sequence"/>
</dbReference>
<evidence type="ECO:0000313" key="15">
    <source>
        <dbReference type="EMBL" id="EAD5772782.1"/>
    </source>
</evidence>
<dbReference type="Proteomes" id="UP000844415">
    <property type="component" value="Unassembled WGS sequence"/>
</dbReference>
<evidence type="ECO:0000313" key="66">
    <source>
        <dbReference type="Proteomes" id="UP000354255"/>
    </source>
</evidence>
<dbReference type="EMBL" id="QDAY01000003">
    <property type="protein sequence ID" value="KAA9449050.1"/>
    <property type="molecule type" value="Genomic_DNA"/>
</dbReference>
<evidence type="ECO:0000313" key="71">
    <source>
        <dbReference type="Proteomes" id="UP000376505"/>
    </source>
</evidence>
<dbReference type="Proteomes" id="UP000403352">
    <property type="component" value="Unassembled WGS sequence"/>
</dbReference>
<dbReference type="EMBL" id="AABEKY010000003">
    <property type="protein sequence ID" value="EAG9387119.1"/>
    <property type="molecule type" value="Genomic_DNA"/>
</dbReference>
<evidence type="ECO:0000313" key="47">
    <source>
        <dbReference type="EMBL" id="HAA8052075.1"/>
    </source>
</evidence>
<evidence type="ECO:0000256" key="1">
    <source>
        <dbReference type="ARBA" id="ARBA00022490"/>
    </source>
</evidence>
<dbReference type="InterPro" id="IPR003583">
    <property type="entry name" value="Hlx-hairpin-Hlx_DNA-bd_motif"/>
</dbReference>
<dbReference type="RefSeq" id="WP_003726644.1">
    <property type="nucleotide sequence ID" value="NC_021824.1"/>
</dbReference>
<evidence type="ECO:0000313" key="85">
    <source>
        <dbReference type="Proteomes" id="UP000481141"/>
    </source>
</evidence>
<evidence type="ECO:0000313" key="34">
    <source>
        <dbReference type="EMBL" id="EAH4242124.1"/>
    </source>
</evidence>
<keyword evidence="3 6" id="KW-0238">DNA-binding</keyword>
<keyword evidence="2 6" id="KW-0227">DNA damage</keyword>
<evidence type="ECO:0000313" key="42">
    <source>
        <dbReference type="EMBL" id="ECY9783750.1"/>
    </source>
</evidence>
<evidence type="ECO:0000313" key="78">
    <source>
        <dbReference type="Proteomes" id="UP000427828"/>
    </source>
</evidence>
<dbReference type="EMBL" id="AABBAW010000003">
    <property type="protein sequence ID" value="EAG2514884.1"/>
    <property type="molecule type" value="Genomic_DNA"/>
</dbReference>
<evidence type="ECO:0000313" key="14">
    <source>
        <dbReference type="EMBL" id="EAD3792620.1"/>
    </source>
</evidence>
<dbReference type="EMBL" id="DABJAN010000004">
    <property type="protein sequence ID" value="HAJ9593900.1"/>
    <property type="molecule type" value="Genomic_DNA"/>
</dbReference>
<evidence type="ECO:0000313" key="73">
    <source>
        <dbReference type="Proteomes" id="UP000389283"/>
    </source>
</evidence>
<evidence type="ECO:0000256" key="2">
    <source>
        <dbReference type="ARBA" id="ARBA00022763"/>
    </source>
</evidence>
<evidence type="ECO:0000313" key="36">
    <source>
        <dbReference type="EMBL" id="EAK9315511.1"/>
    </source>
</evidence>
<evidence type="ECO:0000313" key="8">
    <source>
        <dbReference type="EMBL" id="EAC4551615.1"/>
    </source>
</evidence>
<evidence type="ECO:0000256" key="6">
    <source>
        <dbReference type="HAMAP-Rule" id="MF_00031"/>
    </source>
</evidence>
<dbReference type="EMBL" id="DAAJZA010000002">
    <property type="protein sequence ID" value="HAC1754003.1"/>
    <property type="molecule type" value="Genomic_DNA"/>
</dbReference>
<evidence type="ECO:0000313" key="22">
    <source>
        <dbReference type="EMBL" id="EAG2087405.1"/>
    </source>
</evidence>
<evidence type="ECO:0000313" key="100">
    <source>
        <dbReference type="Proteomes" id="UP000841146"/>
    </source>
</evidence>
<dbReference type="GO" id="GO:0005524">
    <property type="term" value="F:ATP binding"/>
    <property type="evidence" value="ECO:0007669"/>
    <property type="project" value="InterPro"/>
</dbReference>